<name>A0ABU1FCW0_9RHOB</name>
<dbReference type="Proteomes" id="UP001247754">
    <property type="component" value="Unassembled WGS sequence"/>
</dbReference>
<evidence type="ECO:0000313" key="2">
    <source>
        <dbReference type="EMBL" id="MDR5654724.1"/>
    </source>
</evidence>
<dbReference type="RefSeq" id="WP_310458875.1">
    <property type="nucleotide sequence ID" value="NZ_JAVKPH010000032.1"/>
</dbReference>
<sequence length="167" mass="18321">MDMPAAEPLVIPGNWNFDYRYFAGDTATRFFAELRDNARIMGTRNPVTGQVMVPARSFSDADYVAATEWVEVGQEGRLEVFSIIATQFPGLPAPPFIIGYVTLDGADTAVLNHVTGVDLTDIDRAARQLLRQPRVRVVFKDAREGRITDFHFEVIPDTGTATGTGAA</sequence>
<dbReference type="Gene3D" id="6.10.30.10">
    <property type="match status" value="1"/>
</dbReference>
<gene>
    <name evidence="2" type="ORF">RGD00_19105</name>
</gene>
<evidence type="ECO:0000313" key="3">
    <source>
        <dbReference type="Proteomes" id="UP001247754"/>
    </source>
</evidence>
<proteinExistence type="predicted"/>
<dbReference type="Pfam" id="PF01796">
    <property type="entry name" value="OB_ChsH2_C"/>
    <property type="match status" value="1"/>
</dbReference>
<dbReference type="EMBL" id="JAVKPH010000032">
    <property type="protein sequence ID" value="MDR5654724.1"/>
    <property type="molecule type" value="Genomic_DNA"/>
</dbReference>
<dbReference type="SUPFAM" id="SSF50249">
    <property type="entry name" value="Nucleic acid-binding proteins"/>
    <property type="match status" value="1"/>
</dbReference>
<protein>
    <submittedName>
        <fullName evidence="2">OB-fold domain-containing protein</fullName>
    </submittedName>
</protein>
<reference evidence="2 3" key="1">
    <citation type="submission" date="2023-09" db="EMBL/GenBank/DDBJ databases">
        <title>Xinfangfangia sedmenti sp. nov., isolated the sedment.</title>
        <authorList>
            <person name="Xu L."/>
        </authorList>
    </citation>
    <scope>NUCLEOTIDE SEQUENCE [LARGE SCALE GENOMIC DNA]</scope>
    <source>
        <strain evidence="2 3">LG-4</strain>
    </source>
</reference>
<dbReference type="InterPro" id="IPR012340">
    <property type="entry name" value="NA-bd_OB-fold"/>
</dbReference>
<evidence type="ECO:0000259" key="1">
    <source>
        <dbReference type="Pfam" id="PF01796"/>
    </source>
</evidence>
<dbReference type="InterPro" id="IPR002878">
    <property type="entry name" value="ChsH2_C"/>
</dbReference>
<feature type="domain" description="ChsH2 C-terminal OB-fold" evidence="1">
    <location>
        <begin position="69"/>
        <end position="122"/>
    </location>
</feature>
<organism evidence="2 3">
    <name type="scientific">Ruixingdingia sedimenti</name>
    <dbReference type="NCBI Taxonomy" id="3073604"/>
    <lineage>
        <taxon>Bacteria</taxon>
        <taxon>Pseudomonadati</taxon>
        <taxon>Pseudomonadota</taxon>
        <taxon>Alphaproteobacteria</taxon>
        <taxon>Rhodobacterales</taxon>
        <taxon>Paracoccaceae</taxon>
        <taxon>Ruixingdingia</taxon>
    </lineage>
</organism>
<comment type="caution">
    <text evidence="2">The sequence shown here is derived from an EMBL/GenBank/DDBJ whole genome shotgun (WGS) entry which is preliminary data.</text>
</comment>
<accession>A0ABU1FCW0</accession>
<keyword evidence="3" id="KW-1185">Reference proteome</keyword>